<name>A0A857J862_9BURK</name>
<comment type="subcellular location">
    <subcellularLocation>
        <location evidence="1">Cell inner membrane</location>
        <topology evidence="1">Peripheral membrane protein</topology>
    </subcellularLocation>
</comment>
<protein>
    <submittedName>
        <fullName evidence="9">Dipeptide ABC transporter ATP-binding protein</fullName>
    </submittedName>
</protein>
<dbReference type="CDD" id="cd03257">
    <property type="entry name" value="ABC_NikE_OppD_transporters"/>
    <property type="match status" value="2"/>
</dbReference>
<dbReference type="KEGG" id="xyk:GT347_13760"/>
<feature type="domain" description="ABC transporter" evidence="8">
    <location>
        <begin position="292"/>
        <end position="530"/>
    </location>
</feature>
<evidence type="ECO:0000256" key="4">
    <source>
        <dbReference type="ARBA" id="ARBA00022475"/>
    </source>
</evidence>
<evidence type="ECO:0000256" key="1">
    <source>
        <dbReference type="ARBA" id="ARBA00004417"/>
    </source>
</evidence>
<gene>
    <name evidence="9" type="ORF">GT347_13760</name>
</gene>
<sequence length="546" mass="58976">MSAAANAAPSGPVLSIEHLRLEAASGAVLVEDLNFQIERGEFVALVGESGSGKTLAARTVLGLLPAGIRQTAGAVRFGGENLSSAGVRRMRELRGGSIGMVFQEPMVSLNPAHRIGTQMAEGMRLHTRLGAAQIRARCLAMLERVQIRDPERCLQAYPHEFSGGMRQRIMLASVMLLRPRLLIADEPTTALDNLAQREVLDLMVELAREDGTAVLLITHNLGLVARYAQRAVVMQRGRQMEAGPAAQILYRPQTDYTRQLIAAIPRRAAARPAAASGDTLIAARGLSVSYAVRSQGLFGKRSQRLAIDRLDLEIRAGETVAVVGGSGSGKTTLGRAMLRLAPASAGEVLFRGQDVLKAGGAALHDFRMGCQLVFQDPYSSLDPRMRIRALVAEPLRHLPAMDEAARARRIDETLAEVGLADFGGRFPHELSGGQRQRVAIARALVRRPAFIVADEPVSALDMTIQAQVLALFRSLQEQYGFACMFISHDLAAVEQVADRVVVMQHGLIVESGSRDEIFDRPQHPYTRELLAATPALDVHAQAVASA</sequence>
<feature type="domain" description="ABC transporter" evidence="8">
    <location>
        <begin position="14"/>
        <end position="261"/>
    </location>
</feature>
<dbReference type="PANTHER" id="PTHR43297:SF2">
    <property type="entry name" value="DIPEPTIDE TRANSPORT ATP-BINDING PROTEIN DPPD"/>
    <property type="match status" value="1"/>
</dbReference>
<evidence type="ECO:0000313" key="10">
    <source>
        <dbReference type="Proteomes" id="UP000464787"/>
    </source>
</evidence>
<keyword evidence="4" id="KW-1003">Cell membrane</keyword>
<dbReference type="InterPro" id="IPR027417">
    <property type="entry name" value="P-loop_NTPase"/>
</dbReference>
<dbReference type="InterPro" id="IPR003439">
    <property type="entry name" value="ABC_transporter-like_ATP-bd"/>
</dbReference>
<dbReference type="NCBIfam" id="NF007739">
    <property type="entry name" value="PRK10419.1"/>
    <property type="match status" value="2"/>
</dbReference>
<evidence type="ECO:0000256" key="2">
    <source>
        <dbReference type="ARBA" id="ARBA00005417"/>
    </source>
</evidence>
<dbReference type="AlphaFoldDB" id="A0A857J862"/>
<evidence type="ECO:0000256" key="7">
    <source>
        <dbReference type="ARBA" id="ARBA00023136"/>
    </source>
</evidence>
<keyword evidence="7" id="KW-0472">Membrane</keyword>
<dbReference type="InterPro" id="IPR003593">
    <property type="entry name" value="AAA+_ATPase"/>
</dbReference>
<dbReference type="PROSITE" id="PS50893">
    <property type="entry name" value="ABC_TRANSPORTER_2"/>
    <property type="match status" value="2"/>
</dbReference>
<dbReference type="GO" id="GO:0005886">
    <property type="term" value="C:plasma membrane"/>
    <property type="evidence" value="ECO:0007669"/>
    <property type="project" value="UniProtKB-SubCell"/>
</dbReference>
<keyword evidence="3" id="KW-0813">Transport</keyword>
<evidence type="ECO:0000256" key="3">
    <source>
        <dbReference type="ARBA" id="ARBA00022448"/>
    </source>
</evidence>
<keyword evidence="10" id="KW-1185">Reference proteome</keyword>
<dbReference type="Gene3D" id="3.40.50.300">
    <property type="entry name" value="P-loop containing nucleotide triphosphate hydrolases"/>
    <property type="match status" value="2"/>
</dbReference>
<evidence type="ECO:0000313" key="9">
    <source>
        <dbReference type="EMBL" id="QHI98958.1"/>
    </source>
</evidence>
<dbReference type="InterPro" id="IPR013563">
    <property type="entry name" value="Oligopep_ABC_C"/>
</dbReference>
<evidence type="ECO:0000256" key="6">
    <source>
        <dbReference type="ARBA" id="ARBA00022840"/>
    </source>
</evidence>
<dbReference type="NCBIfam" id="NF008453">
    <property type="entry name" value="PRK11308.1"/>
    <property type="match status" value="2"/>
</dbReference>
<dbReference type="InterPro" id="IPR050388">
    <property type="entry name" value="ABC_Ni/Peptide_Import"/>
</dbReference>
<dbReference type="PANTHER" id="PTHR43297">
    <property type="entry name" value="OLIGOPEPTIDE TRANSPORT ATP-BINDING PROTEIN APPD"/>
    <property type="match status" value="1"/>
</dbReference>
<dbReference type="Pfam" id="PF08352">
    <property type="entry name" value="oligo_HPY"/>
    <property type="match status" value="2"/>
</dbReference>
<dbReference type="SMART" id="SM00382">
    <property type="entry name" value="AAA"/>
    <property type="match status" value="2"/>
</dbReference>
<evidence type="ECO:0000256" key="5">
    <source>
        <dbReference type="ARBA" id="ARBA00022741"/>
    </source>
</evidence>
<organism evidence="9 10">
    <name type="scientific">Xylophilus rhododendri</name>
    <dbReference type="NCBI Taxonomy" id="2697032"/>
    <lineage>
        <taxon>Bacteria</taxon>
        <taxon>Pseudomonadati</taxon>
        <taxon>Pseudomonadota</taxon>
        <taxon>Betaproteobacteria</taxon>
        <taxon>Burkholderiales</taxon>
        <taxon>Xylophilus</taxon>
    </lineage>
</organism>
<dbReference type="Proteomes" id="UP000464787">
    <property type="component" value="Chromosome"/>
</dbReference>
<proteinExistence type="inferred from homology"/>
<accession>A0A857J862</accession>
<dbReference type="PROSITE" id="PS00211">
    <property type="entry name" value="ABC_TRANSPORTER_1"/>
    <property type="match status" value="2"/>
</dbReference>
<dbReference type="GO" id="GO:0015833">
    <property type="term" value="P:peptide transport"/>
    <property type="evidence" value="ECO:0007669"/>
    <property type="project" value="InterPro"/>
</dbReference>
<dbReference type="Pfam" id="PF00005">
    <property type="entry name" value="ABC_tran"/>
    <property type="match status" value="2"/>
</dbReference>
<keyword evidence="5" id="KW-0547">Nucleotide-binding</keyword>
<evidence type="ECO:0000259" key="8">
    <source>
        <dbReference type="PROSITE" id="PS50893"/>
    </source>
</evidence>
<keyword evidence="6 9" id="KW-0067">ATP-binding</keyword>
<dbReference type="RefSeq" id="WP_160552628.1">
    <property type="nucleotide sequence ID" value="NZ_CP047650.1"/>
</dbReference>
<reference evidence="9 10" key="1">
    <citation type="submission" date="2020-01" db="EMBL/GenBank/DDBJ databases">
        <title>Genome sequencing of strain KACC 21265.</title>
        <authorList>
            <person name="Heo J."/>
            <person name="Kim S.-J."/>
            <person name="Kim J.-S."/>
            <person name="Hong S.-B."/>
            <person name="Kwon S.-W."/>
        </authorList>
    </citation>
    <scope>NUCLEOTIDE SEQUENCE [LARGE SCALE GENOMIC DNA]</scope>
    <source>
        <strain evidence="9 10">KACC 21265</strain>
    </source>
</reference>
<dbReference type="SUPFAM" id="SSF52540">
    <property type="entry name" value="P-loop containing nucleoside triphosphate hydrolases"/>
    <property type="match status" value="2"/>
</dbReference>
<comment type="similarity">
    <text evidence="2">Belongs to the ABC transporter superfamily.</text>
</comment>
<dbReference type="GO" id="GO:0005524">
    <property type="term" value="F:ATP binding"/>
    <property type="evidence" value="ECO:0007669"/>
    <property type="project" value="UniProtKB-KW"/>
</dbReference>
<dbReference type="GO" id="GO:0016887">
    <property type="term" value="F:ATP hydrolysis activity"/>
    <property type="evidence" value="ECO:0007669"/>
    <property type="project" value="InterPro"/>
</dbReference>
<dbReference type="EMBL" id="CP047650">
    <property type="protein sequence ID" value="QHI98958.1"/>
    <property type="molecule type" value="Genomic_DNA"/>
</dbReference>
<dbReference type="InterPro" id="IPR017871">
    <property type="entry name" value="ABC_transporter-like_CS"/>
</dbReference>